<dbReference type="Proteomes" id="UP000451354">
    <property type="component" value="Chromosome"/>
</dbReference>
<dbReference type="AlphaFoldDB" id="A0A6M5UHV0"/>
<accession>A0A6M5UHV0</accession>
<dbReference type="EMBL" id="CP052757">
    <property type="protein sequence ID" value="QJW37112.1"/>
    <property type="molecule type" value="Genomic_DNA"/>
</dbReference>
<dbReference type="Gene3D" id="2.70.70.10">
    <property type="entry name" value="Glucose Permease (Domain IIA)"/>
    <property type="match status" value="1"/>
</dbReference>
<dbReference type="RefSeq" id="WP_154798920.1">
    <property type="nucleotide sequence ID" value="NZ_CP052757.1"/>
</dbReference>
<feature type="region of interest" description="Disordered" evidence="2">
    <location>
        <begin position="1"/>
        <end position="22"/>
    </location>
</feature>
<reference evidence="4 5" key="1">
    <citation type="journal article" date="2022" name="Int. J. Syst. Evol. Microbiol.">
        <title>Cellulosimicrobium protaetiae sp. nov., isolated from the gut of the larva of Protaetia brevitarsis seulensis.</title>
        <authorList>
            <person name="Le Han H."/>
            <person name="Nguyen T.T.H."/>
            <person name="Li Z."/>
            <person name="Shin N.R."/>
            <person name="Kim S.G."/>
        </authorList>
    </citation>
    <scope>NUCLEOTIDE SEQUENCE [LARGE SCALE GENOMIC DNA]</scope>
    <source>
        <strain evidence="4 5">BI34</strain>
    </source>
</reference>
<dbReference type="CDD" id="cd12797">
    <property type="entry name" value="M23_peptidase"/>
    <property type="match status" value="1"/>
</dbReference>
<evidence type="ECO:0000256" key="1">
    <source>
        <dbReference type="ARBA" id="ARBA00022729"/>
    </source>
</evidence>
<dbReference type="InterPro" id="IPR050570">
    <property type="entry name" value="Cell_wall_metabolism_enzyme"/>
</dbReference>
<organism evidence="4 5">
    <name type="scientific">Cellulosimicrobium protaetiae</name>
    <dbReference type="NCBI Taxonomy" id="2587808"/>
    <lineage>
        <taxon>Bacteria</taxon>
        <taxon>Bacillati</taxon>
        <taxon>Actinomycetota</taxon>
        <taxon>Actinomycetes</taxon>
        <taxon>Micrococcales</taxon>
        <taxon>Promicromonosporaceae</taxon>
        <taxon>Cellulosimicrobium</taxon>
    </lineage>
</organism>
<dbReference type="PANTHER" id="PTHR21666:SF289">
    <property type="entry name" value="L-ALA--D-GLU ENDOPEPTIDASE"/>
    <property type="match status" value="1"/>
</dbReference>
<dbReference type="SUPFAM" id="SSF51261">
    <property type="entry name" value="Duplicated hybrid motif"/>
    <property type="match status" value="1"/>
</dbReference>
<evidence type="ECO:0000313" key="5">
    <source>
        <dbReference type="Proteomes" id="UP000451354"/>
    </source>
</evidence>
<dbReference type="PANTHER" id="PTHR21666">
    <property type="entry name" value="PEPTIDASE-RELATED"/>
    <property type="match status" value="1"/>
</dbReference>
<protein>
    <submittedName>
        <fullName evidence="4">M23 family metallopeptidase</fullName>
    </submittedName>
</protein>
<dbReference type="InterPro" id="IPR011055">
    <property type="entry name" value="Dup_hybrid_motif"/>
</dbReference>
<dbReference type="GO" id="GO:0004222">
    <property type="term" value="F:metalloendopeptidase activity"/>
    <property type="evidence" value="ECO:0007669"/>
    <property type="project" value="TreeGrafter"/>
</dbReference>
<gene>
    <name evidence="4" type="ORF">FIC82_013880</name>
</gene>
<proteinExistence type="predicted"/>
<dbReference type="KEGG" id="cprt:FIC82_013880"/>
<evidence type="ECO:0000259" key="3">
    <source>
        <dbReference type="Pfam" id="PF01551"/>
    </source>
</evidence>
<feature type="domain" description="M23ase beta-sheet core" evidence="3">
    <location>
        <begin position="91"/>
        <end position="188"/>
    </location>
</feature>
<dbReference type="Pfam" id="PF01551">
    <property type="entry name" value="Peptidase_M23"/>
    <property type="match status" value="1"/>
</dbReference>
<name>A0A6M5UHV0_9MICO</name>
<dbReference type="OrthoDB" id="5245088at2"/>
<sequence>MAPDHLSLTVTSTAPSPSPAAPRRRTLGIVLSVLVLSAGPVADAAPGAVVTPHALAEASATAAWVPPLDLAPDDLEVLAPFDPPEQDWLPGHRGVDLAATPGAPVRSPAPGVVTFAGPVAGRGVVVVTHDDGLRTSLEPVTGVVPRGSRVAAGAVVGTLQASQDALGSHCPGTCVHWGVRRGDRYVDPLALLGDRPPIVLLPLGEP</sequence>
<evidence type="ECO:0000256" key="2">
    <source>
        <dbReference type="SAM" id="MobiDB-lite"/>
    </source>
</evidence>
<keyword evidence="5" id="KW-1185">Reference proteome</keyword>
<keyword evidence="1" id="KW-0732">Signal</keyword>
<dbReference type="InterPro" id="IPR016047">
    <property type="entry name" value="M23ase_b-sheet_dom"/>
</dbReference>
<evidence type="ECO:0000313" key="4">
    <source>
        <dbReference type="EMBL" id="QJW37112.1"/>
    </source>
</evidence>